<sequence>MGEESREVLLKNKIVYYEGCPGCKIDQRKETDTGIPYKEFSLTVMIILCTGNLFLGPNSVSCRCTKKWPATLNPSTFIFFCARQAGVRAYAAAG</sequence>
<dbReference type="AlphaFoldDB" id="A0A7J7NA65"/>
<accession>A0A7J7NA65</accession>
<evidence type="ECO:0000313" key="1">
    <source>
        <dbReference type="EMBL" id="KAF6163900.1"/>
    </source>
</evidence>
<comment type="caution">
    <text evidence="1">The sequence shown here is derived from an EMBL/GenBank/DDBJ whole genome shotgun (WGS) entry which is preliminary data.</text>
</comment>
<dbReference type="Proteomes" id="UP000541444">
    <property type="component" value="Unassembled WGS sequence"/>
</dbReference>
<dbReference type="OrthoDB" id="1931345at2759"/>
<evidence type="ECO:0000313" key="2">
    <source>
        <dbReference type="Proteomes" id="UP000541444"/>
    </source>
</evidence>
<name>A0A7J7NA65_9MAGN</name>
<organism evidence="1 2">
    <name type="scientific">Kingdonia uniflora</name>
    <dbReference type="NCBI Taxonomy" id="39325"/>
    <lineage>
        <taxon>Eukaryota</taxon>
        <taxon>Viridiplantae</taxon>
        <taxon>Streptophyta</taxon>
        <taxon>Embryophyta</taxon>
        <taxon>Tracheophyta</taxon>
        <taxon>Spermatophyta</taxon>
        <taxon>Magnoliopsida</taxon>
        <taxon>Ranunculales</taxon>
        <taxon>Circaeasteraceae</taxon>
        <taxon>Kingdonia</taxon>
    </lineage>
</organism>
<dbReference type="EMBL" id="JACGCM010000957">
    <property type="protein sequence ID" value="KAF6163900.1"/>
    <property type="molecule type" value="Genomic_DNA"/>
</dbReference>
<gene>
    <name evidence="1" type="ORF">GIB67_024755</name>
</gene>
<protein>
    <submittedName>
        <fullName evidence="1">Uncharacterized protein</fullName>
    </submittedName>
</protein>
<proteinExistence type="predicted"/>
<keyword evidence="2" id="KW-1185">Reference proteome</keyword>
<reference evidence="1 2" key="1">
    <citation type="journal article" date="2020" name="IScience">
        <title>Genome Sequencing of the Endangered Kingdonia uniflora (Circaeasteraceae, Ranunculales) Reveals Potential Mechanisms of Evolutionary Specialization.</title>
        <authorList>
            <person name="Sun Y."/>
            <person name="Deng T."/>
            <person name="Zhang A."/>
            <person name="Moore M.J."/>
            <person name="Landis J.B."/>
            <person name="Lin N."/>
            <person name="Zhang H."/>
            <person name="Zhang X."/>
            <person name="Huang J."/>
            <person name="Zhang X."/>
            <person name="Sun H."/>
            <person name="Wang H."/>
        </authorList>
    </citation>
    <scope>NUCLEOTIDE SEQUENCE [LARGE SCALE GENOMIC DNA]</scope>
    <source>
        <strain evidence="1">TB1705</strain>
        <tissue evidence="1">Leaf</tissue>
    </source>
</reference>